<gene>
    <name evidence="8" type="ORF">ERS852573_02581</name>
    <name evidence="9" type="ORF">GT528_02710</name>
</gene>
<feature type="transmembrane region" description="Helical" evidence="6">
    <location>
        <begin position="187"/>
        <end position="207"/>
    </location>
</feature>
<dbReference type="Gene3D" id="3.40.1710.10">
    <property type="entry name" value="abc type-2 transporter like domain"/>
    <property type="match status" value="1"/>
</dbReference>
<dbReference type="InterPro" id="IPR051449">
    <property type="entry name" value="ABC-2_transporter_component"/>
</dbReference>
<evidence type="ECO:0000256" key="3">
    <source>
        <dbReference type="ARBA" id="ARBA00022692"/>
    </source>
</evidence>
<keyword evidence="2" id="KW-1003">Cell membrane</keyword>
<dbReference type="EMBL" id="CYXO01000019">
    <property type="protein sequence ID" value="CUN22026.1"/>
    <property type="molecule type" value="Genomic_DNA"/>
</dbReference>
<evidence type="ECO:0000256" key="6">
    <source>
        <dbReference type="SAM" id="Phobius"/>
    </source>
</evidence>
<dbReference type="InterPro" id="IPR013525">
    <property type="entry name" value="ABC2_TM"/>
</dbReference>
<keyword evidence="4 6" id="KW-1133">Transmembrane helix</keyword>
<dbReference type="PANTHER" id="PTHR30294">
    <property type="entry name" value="MEMBRANE COMPONENT OF ABC TRANSPORTER YHHJ-RELATED"/>
    <property type="match status" value="1"/>
</dbReference>
<feature type="transmembrane region" description="Helical" evidence="6">
    <location>
        <begin position="297"/>
        <end position="316"/>
    </location>
</feature>
<name>A0A173V5V4_9FIRM</name>
<evidence type="ECO:0000256" key="5">
    <source>
        <dbReference type="ARBA" id="ARBA00023136"/>
    </source>
</evidence>
<evidence type="ECO:0000256" key="2">
    <source>
        <dbReference type="ARBA" id="ARBA00022475"/>
    </source>
</evidence>
<keyword evidence="3 6" id="KW-0812">Transmembrane</keyword>
<dbReference type="Pfam" id="PF12698">
    <property type="entry name" value="ABC2_membrane_3"/>
    <property type="match status" value="1"/>
</dbReference>
<feature type="transmembrane region" description="Helical" evidence="6">
    <location>
        <begin position="15"/>
        <end position="34"/>
    </location>
</feature>
<evidence type="ECO:0000259" key="7">
    <source>
        <dbReference type="Pfam" id="PF12698"/>
    </source>
</evidence>
<dbReference type="OrthoDB" id="9774039at2"/>
<evidence type="ECO:0000256" key="4">
    <source>
        <dbReference type="ARBA" id="ARBA00022989"/>
    </source>
</evidence>
<dbReference type="GO" id="GO:0140359">
    <property type="term" value="F:ABC-type transporter activity"/>
    <property type="evidence" value="ECO:0007669"/>
    <property type="project" value="InterPro"/>
</dbReference>
<organism evidence="8 10">
    <name type="scientific">Dorea longicatena</name>
    <dbReference type="NCBI Taxonomy" id="88431"/>
    <lineage>
        <taxon>Bacteria</taxon>
        <taxon>Bacillati</taxon>
        <taxon>Bacillota</taxon>
        <taxon>Clostridia</taxon>
        <taxon>Lachnospirales</taxon>
        <taxon>Lachnospiraceae</taxon>
        <taxon>Dorea</taxon>
    </lineage>
</organism>
<sequence length="385" mass="42926">MTVFKGFLIITKRNLLMVFMYLAIFLTIGILASGSDSNTSGSGFHAQTLTVGVVDHDGGVLSKGLSTYLSQYHTVRQMPDDTAKLQDALFNRNVSYIVTIPEDFKTSCLREHQALPVSKIPGSTDGYYVDQQINTYLNQARVLTDNGYSDKEAAAYILKHADSSSHVTMLKSASSEKTPGYGYMYQYLPYVLISILCYVMGLIMIAFHQPDLQKRILCSAVSIRSQNLQLALGYLAVGCSVWMLTTWIPAFFFYRKAFFQSPKMPYYMLNSLTLLLVGLALSFLLGTFITKEDILTALVNVVTLGMSFLCGVFVPLDIMGKGVKTVAHFLPVYWYEISNNLLNNSAVLTQAQRQLLYRSYGIQLLFAAAIFCIALVVSKRMRQTA</sequence>
<dbReference type="Proteomes" id="UP000095597">
    <property type="component" value="Unassembled WGS sequence"/>
</dbReference>
<dbReference type="Proteomes" id="UP000472916">
    <property type="component" value="Unassembled WGS sequence"/>
</dbReference>
<protein>
    <submittedName>
        <fullName evidence="9">ABC transporter permease</fullName>
    </submittedName>
    <submittedName>
        <fullName evidence="8">ABC-2 family transporter protein</fullName>
    </submittedName>
</protein>
<feature type="domain" description="ABC-2 type transporter transmembrane" evidence="7">
    <location>
        <begin position="17"/>
        <end position="375"/>
    </location>
</feature>
<keyword evidence="5 6" id="KW-0472">Membrane</keyword>
<feature type="transmembrane region" description="Helical" evidence="6">
    <location>
        <begin position="228"/>
        <end position="254"/>
    </location>
</feature>
<evidence type="ECO:0000313" key="11">
    <source>
        <dbReference type="Proteomes" id="UP000472916"/>
    </source>
</evidence>
<evidence type="ECO:0000256" key="1">
    <source>
        <dbReference type="ARBA" id="ARBA00004651"/>
    </source>
</evidence>
<evidence type="ECO:0000313" key="10">
    <source>
        <dbReference type="Proteomes" id="UP000095597"/>
    </source>
</evidence>
<accession>A0A173V5V4</accession>
<dbReference type="EMBL" id="WWSC01000003">
    <property type="protein sequence ID" value="MZK40640.1"/>
    <property type="molecule type" value="Genomic_DNA"/>
</dbReference>
<feature type="transmembrane region" description="Helical" evidence="6">
    <location>
        <begin position="266"/>
        <end position="285"/>
    </location>
</feature>
<dbReference type="GO" id="GO:0005886">
    <property type="term" value="C:plasma membrane"/>
    <property type="evidence" value="ECO:0007669"/>
    <property type="project" value="UniProtKB-SubCell"/>
</dbReference>
<dbReference type="PANTHER" id="PTHR30294:SF29">
    <property type="entry name" value="MULTIDRUG ABC TRANSPORTER PERMEASE YBHS-RELATED"/>
    <property type="match status" value="1"/>
</dbReference>
<evidence type="ECO:0000313" key="9">
    <source>
        <dbReference type="EMBL" id="MZK40640.1"/>
    </source>
</evidence>
<reference evidence="8 10" key="1">
    <citation type="submission" date="2015-09" db="EMBL/GenBank/DDBJ databases">
        <authorList>
            <consortium name="Pathogen Informatics"/>
        </authorList>
    </citation>
    <scope>NUCLEOTIDE SEQUENCE [LARGE SCALE GENOMIC DNA]</scope>
    <source>
        <strain evidence="8 10">2789STDY5834961</strain>
    </source>
</reference>
<dbReference type="AlphaFoldDB" id="A0A173V5V4"/>
<feature type="transmembrane region" description="Helical" evidence="6">
    <location>
        <begin position="360"/>
        <end position="377"/>
    </location>
</feature>
<dbReference type="RefSeq" id="WP_055215034.1">
    <property type="nucleotide sequence ID" value="NZ_CAXSPU010000002.1"/>
</dbReference>
<comment type="subcellular location">
    <subcellularLocation>
        <location evidence="1">Cell membrane</location>
        <topology evidence="1">Multi-pass membrane protein</topology>
    </subcellularLocation>
</comment>
<reference evidence="9 11" key="2">
    <citation type="journal article" date="2019" name="Nat. Med.">
        <title>A library of human gut bacterial isolates paired with longitudinal multiomics data enables mechanistic microbiome research.</title>
        <authorList>
            <person name="Poyet M."/>
            <person name="Groussin M."/>
            <person name="Gibbons S.M."/>
            <person name="Avila-Pacheco J."/>
            <person name="Jiang X."/>
            <person name="Kearney S.M."/>
            <person name="Perrotta A.R."/>
            <person name="Berdy B."/>
            <person name="Zhao S."/>
            <person name="Lieberman T.D."/>
            <person name="Swanson P.K."/>
            <person name="Smith M."/>
            <person name="Roesemann S."/>
            <person name="Alexander J.E."/>
            <person name="Rich S.A."/>
            <person name="Livny J."/>
            <person name="Vlamakis H."/>
            <person name="Clish C."/>
            <person name="Bullock K."/>
            <person name="Deik A."/>
            <person name="Scott J."/>
            <person name="Pierce K.A."/>
            <person name="Xavier R.J."/>
            <person name="Alm E.J."/>
        </authorList>
    </citation>
    <scope>NUCLEOTIDE SEQUENCE [LARGE SCALE GENOMIC DNA]</scope>
    <source>
        <strain evidence="9 11">BIOML-A6</strain>
    </source>
</reference>
<proteinExistence type="predicted"/>
<evidence type="ECO:0000313" key="8">
    <source>
        <dbReference type="EMBL" id="CUN22026.1"/>
    </source>
</evidence>